<sequence>MTMVIETLQHPMVNSSLKYASTTVGRDKVYRAVQNFARFMAWYLLRQGFSKATIQRWEALKKNMSLSRKLMRFGKPVEHLQSASKAWHEKDEVLRFTSTFRQLSYAAYLLLDTFVWINGAGVYKIKQIKTIAERSMRFWMAGLIFSILSSLYKLYGISLRYKNLRASLKGSEKGVGDPEYVKSRCKDIEKEREPVVRQLVQDSLDLILPMKSLKYIDLDDGLVGLAGFITSIMGVQTQWRKVNGKYFNHLSMATNTMIIDHDRPITGPSFDQPATKKLKADDGSVVGRAQQPATTSSSTNSLTTIQQKSNYELRYSLVGHKKAVSSVKFSPDGKWLASSSADKTIKIWNALDGKFVQTLEGHGQGISDVAWSSDSQYLTSASDDKTIRIWDANIGKVAHVLRGHTNYVFCVNYNPQSSLIVSGSFDESIRIWDVRQGKCMKTLPAHSDPVTGVHFNRDGTMIVSCSYDGLIRIWDTATGQCLKTLVDDDNPPVSFVKFSPNGKYILASTLDNTLRLWNYHTGKCLKTYTGHKNDKYCIFASFSVTGRKWIVSGSEDHGVYIWDLQSKQIVQKLEGHSDVVLAVACHPTKNIIATGAIEKDRTVKLWFDKNDT</sequence>
<keyword evidence="7" id="KW-0812">Transmembrane</keyword>
<evidence type="ECO:0000256" key="7">
    <source>
        <dbReference type="SAM" id="Phobius"/>
    </source>
</evidence>
<feature type="transmembrane region" description="Helical" evidence="7">
    <location>
        <begin position="105"/>
        <end position="125"/>
    </location>
</feature>
<reference evidence="9" key="1">
    <citation type="submission" date="2021-06" db="EMBL/GenBank/DDBJ databases">
        <authorList>
            <person name="Kallberg Y."/>
            <person name="Tangrot J."/>
            <person name="Rosling A."/>
        </authorList>
    </citation>
    <scope>NUCLEOTIDE SEQUENCE</scope>
    <source>
        <strain evidence="9">BR232B</strain>
    </source>
</reference>
<feature type="transmembrane region" description="Helical" evidence="7">
    <location>
        <begin position="137"/>
        <end position="155"/>
    </location>
</feature>
<feature type="repeat" description="WD" evidence="6">
    <location>
        <begin position="317"/>
        <end position="358"/>
    </location>
</feature>
<protein>
    <submittedName>
        <fullName evidence="9">5647_t:CDS:1</fullName>
    </submittedName>
</protein>
<feature type="repeat" description="WD" evidence="6">
    <location>
        <begin position="550"/>
        <end position="572"/>
    </location>
</feature>
<dbReference type="AlphaFoldDB" id="A0A9N8ZWI3"/>
<dbReference type="PROSITE" id="PS50082">
    <property type="entry name" value="WD_REPEATS_2"/>
    <property type="match status" value="6"/>
</dbReference>
<dbReference type="Pfam" id="PF05648">
    <property type="entry name" value="PEX11"/>
    <property type="match status" value="1"/>
</dbReference>
<dbReference type="PANTHER" id="PTHR22847">
    <property type="entry name" value="WD40 REPEAT PROTEIN"/>
    <property type="match status" value="1"/>
</dbReference>
<comment type="caution">
    <text evidence="9">The sequence shown here is derived from an EMBL/GenBank/DDBJ whole genome shotgun (WGS) entry which is preliminary data.</text>
</comment>
<evidence type="ECO:0000259" key="8">
    <source>
        <dbReference type="Pfam" id="PF25175"/>
    </source>
</evidence>
<dbReference type="InterPro" id="IPR019775">
    <property type="entry name" value="WD40_repeat_CS"/>
</dbReference>
<comment type="subcellular location">
    <subcellularLocation>
        <location evidence="5">Peroxisome membrane</location>
    </subcellularLocation>
</comment>
<keyword evidence="3 7" id="KW-0472">Membrane</keyword>
<dbReference type="PANTHER" id="PTHR22847:SF637">
    <property type="entry name" value="WD REPEAT DOMAIN 5B"/>
    <property type="match status" value="1"/>
</dbReference>
<proteinExistence type="predicted"/>
<dbReference type="InterPro" id="IPR020472">
    <property type="entry name" value="WD40_PAC1"/>
</dbReference>
<dbReference type="PROSITE" id="PS50294">
    <property type="entry name" value="WD_REPEATS_REGION"/>
    <property type="match status" value="5"/>
</dbReference>
<dbReference type="EMBL" id="CAJVPI010000261">
    <property type="protein sequence ID" value="CAG8509553.1"/>
    <property type="molecule type" value="Genomic_DNA"/>
</dbReference>
<evidence type="ECO:0000256" key="6">
    <source>
        <dbReference type="PROSITE-ProRule" id="PRU00221"/>
    </source>
</evidence>
<evidence type="ECO:0000256" key="1">
    <source>
        <dbReference type="ARBA" id="ARBA00022574"/>
    </source>
</evidence>
<evidence type="ECO:0000256" key="3">
    <source>
        <dbReference type="ARBA" id="ARBA00023136"/>
    </source>
</evidence>
<dbReference type="Gene3D" id="2.130.10.10">
    <property type="entry name" value="YVTN repeat-like/Quinoprotein amine dehydrogenase"/>
    <property type="match status" value="1"/>
</dbReference>
<dbReference type="PRINTS" id="PR00320">
    <property type="entry name" value="GPROTEINBRPT"/>
</dbReference>
<keyword evidence="2" id="KW-0677">Repeat</keyword>
<feature type="repeat" description="WD" evidence="6">
    <location>
        <begin position="443"/>
        <end position="484"/>
    </location>
</feature>
<keyword evidence="1 6" id="KW-0853">WD repeat</keyword>
<feature type="repeat" description="WD" evidence="6">
    <location>
        <begin position="401"/>
        <end position="442"/>
    </location>
</feature>
<dbReference type="InterPro" id="IPR059122">
    <property type="entry name" value="Beta-prop_WDR5-like"/>
</dbReference>
<keyword evidence="7" id="KW-1133">Transmembrane helix</keyword>
<dbReference type="PROSITE" id="PS00678">
    <property type="entry name" value="WD_REPEATS_1"/>
    <property type="match status" value="3"/>
</dbReference>
<dbReference type="GO" id="GO:0016559">
    <property type="term" value="P:peroxisome fission"/>
    <property type="evidence" value="ECO:0007669"/>
    <property type="project" value="InterPro"/>
</dbReference>
<dbReference type="InterPro" id="IPR036322">
    <property type="entry name" value="WD40_repeat_dom_sf"/>
</dbReference>
<organism evidence="9 10">
    <name type="scientific">Paraglomus brasilianum</name>
    <dbReference type="NCBI Taxonomy" id="144538"/>
    <lineage>
        <taxon>Eukaryota</taxon>
        <taxon>Fungi</taxon>
        <taxon>Fungi incertae sedis</taxon>
        <taxon>Mucoromycota</taxon>
        <taxon>Glomeromycotina</taxon>
        <taxon>Glomeromycetes</taxon>
        <taxon>Paraglomerales</taxon>
        <taxon>Paraglomeraceae</taxon>
        <taxon>Paraglomus</taxon>
    </lineage>
</organism>
<gene>
    <name evidence="9" type="ORF">PBRASI_LOCUS3038</name>
</gene>
<accession>A0A9N8ZWI3</accession>
<evidence type="ECO:0000313" key="10">
    <source>
        <dbReference type="Proteomes" id="UP000789739"/>
    </source>
</evidence>
<dbReference type="OrthoDB" id="674604at2759"/>
<dbReference type="InterPro" id="IPR015943">
    <property type="entry name" value="WD40/YVTN_repeat-like_dom_sf"/>
</dbReference>
<name>A0A9N8ZWI3_9GLOM</name>
<evidence type="ECO:0000256" key="2">
    <source>
        <dbReference type="ARBA" id="ARBA00022737"/>
    </source>
</evidence>
<feature type="repeat" description="WD" evidence="6">
    <location>
        <begin position="359"/>
        <end position="400"/>
    </location>
</feature>
<keyword evidence="10" id="KW-1185">Reference proteome</keyword>
<dbReference type="GO" id="GO:0042393">
    <property type="term" value="F:histone binding"/>
    <property type="evidence" value="ECO:0007669"/>
    <property type="project" value="TreeGrafter"/>
</dbReference>
<dbReference type="FunFam" id="2.130.10.10:FF:000228">
    <property type="entry name" value="COMPASS-like H3K4 histone methylase component WDR5A"/>
    <property type="match status" value="1"/>
</dbReference>
<feature type="domain" description="WDR5-like beta-propeller" evidence="8">
    <location>
        <begin position="317"/>
        <end position="606"/>
    </location>
</feature>
<dbReference type="GO" id="GO:0048188">
    <property type="term" value="C:Set1C/COMPASS complex"/>
    <property type="evidence" value="ECO:0007669"/>
    <property type="project" value="TreeGrafter"/>
</dbReference>
<feature type="repeat" description="WD" evidence="6">
    <location>
        <begin position="486"/>
        <end position="527"/>
    </location>
</feature>
<evidence type="ECO:0000313" key="9">
    <source>
        <dbReference type="EMBL" id="CAG8509553.1"/>
    </source>
</evidence>
<evidence type="ECO:0000256" key="5">
    <source>
        <dbReference type="ARBA" id="ARBA00046271"/>
    </source>
</evidence>
<dbReference type="CDD" id="cd00200">
    <property type="entry name" value="WD40"/>
    <property type="match status" value="1"/>
</dbReference>
<dbReference type="Proteomes" id="UP000789739">
    <property type="component" value="Unassembled WGS sequence"/>
</dbReference>
<keyword evidence="4" id="KW-0576">Peroxisome</keyword>
<dbReference type="InterPro" id="IPR008733">
    <property type="entry name" value="PEX11"/>
</dbReference>
<dbReference type="Pfam" id="PF25175">
    <property type="entry name" value="Beta-prop_WDR5"/>
    <property type="match status" value="1"/>
</dbReference>
<dbReference type="SMART" id="SM00320">
    <property type="entry name" value="WD40"/>
    <property type="match status" value="7"/>
</dbReference>
<dbReference type="InterPro" id="IPR001680">
    <property type="entry name" value="WD40_rpt"/>
</dbReference>
<dbReference type="SUPFAM" id="SSF50978">
    <property type="entry name" value="WD40 repeat-like"/>
    <property type="match status" value="1"/>
</dbReference>
<evidence type="ECO:0000256" key="4">
    <source>
        <dbReference type="ARBA" id="ARBA00023140"/>
    </source>
</evidence>
<dbReference type="GO" id="GO:0005778">
    <property type="term" value="C:peroxisomal membrane"/>
    <property type="evidence" value="ECO:0007669"/>
    <property type="project" value="UniProtKB-SubCell"/>
</dbReference>